<dbReference type="GO" id="GO:0006397">
    <property type="term" value="P:mRNA processing"/>
    <property type="evidence" value="ECO:0007669"/>
    <property type="project" value="UniProtKB-UniRule"/>
</dbReference>
<dbReference type="GO" id="GO:0006364">
    <property type="term" value="P:rRNA processing"/>
    <property type="evidence" value="ECO:0007669"/>
    <property type="project" value="UniProtKB-KW"/>
</dbReference>
<protein>
    <recommendedName>
        <fullName evidence="15">5'-3' exoribonuclease</fullName>
        <ecNumber evidence="15">3.1.13.-</ecNumber>
    </recommendedName>
</protein>
<evidence type="ECO:0000256" key="17">
    <source>
        <dbReference type="SAM" id="MobiDB-lite"/>
    </source>
</evidence>
<evidence type="ECO:0000256" key="5">
    <source>
        <dbReference type="ARBA" id="ARBA00022664"/>
    </source>
</evidence>
<keyword evidence="8 15" id="KW-0269">Exonuclease</keyword>
<evidence type="ECO:0000256" key="13">
    <source>
        <dbReference type="ARBA" id="ARBA00046137"/>
    </source>
</evidence>
<evidence type="ECO:0000259" key="18">
    <source>
        <dbReference type="PROSITE" id="PS50158"/>
    </source>
</evidence>
<dbReference type="PANTHER" id="PTHR12341:SF41">
    <property type="entry name" value="5'-3' EXORIBONUCLEASE 2"/>
    <property type="match status" value="1"/>
</dbReference>
<evidence type="ECO:0000256" key="8">
    <source>
        <dbReference type="ARBA" id="ARBA00022839"/>
    </source>
</evidence>
<feature type="compositionally biased region" description="Polar residues" evidence="17">
    <location>
        <begin position="459"/>
        <end position="473"/>
    </location>
</feature>
<evidence type="ECO:0000256" key="14">
    <source>
        <dbReference type="ARBA" id="ARBA00046943"/>
    </source>
</evidence>
<dbReference type="InterPro" id="IPR001878">
    <property type="entry name" value="Znf_CCHC"/>
</dbReference>
<evidence type="ECO:0000256" key="3">
    <source>
        <dbReference type="ARBA" id="ARBA00022472"/>
    </source>
</evidence>
<sequence length="1117" mass="122240">MGVPALFRWLSKKYPKIVLGMREDVPTKVRQEDGQIVEVPVQFASANPNGFEIDNLYLDMNGIVHPCTHPEGRPAPETEEEMMVEVFRYTERVVNMARPRKVLIMAIDGVAPRAKMNQQRSRRFRAAQEAAEKEQERLESIRLFEAMGHPVSEETKNKKSWDSNAITPGTPFMDLLSASLKYWVAEKLNNDPGWKDLKVIISDASVPGEGEHKIVDWIRRQRTFPDWDPNTKHAIYGLDADLIMLALATHEPNFYVLREDVFFQGSKGPQACRNCGGLGHLSANCRKDKQIKDPNVVEEAKPVDPKPFLWLDVACLREYLFVELNVPAPFPYDAELAIDDWIFLIFFVGNDFLPHLPSLEIREGAIDVLLKIWRDELAHMGGYLTNNGKVNLGRAQHILDGIASREDSIFQQRKQDEKRQEANQKRRRIEEHRRQDREAGIVDDFGAAGDGGPGTMNLNGTDYVQVSAPSTRGNLPPKVENAPAPRPGKKLSYAEQAASLKAGLAAMSGSNADVVNNRKAIRMANVTAAQKLKAELEGDGDKPEGDEAEAKKPGEAIEEEDAEEDADGEGDDEEAAQGDVSMTESEAKRGQKRKADDDEDDDDAEGGDDDESPANPGDATVPKKKLKVNPDGTVDYEDTVRLFEPGYRERYYRQKFGVELPDDDFMAKITYHYMEGLCWVLEYYYQGVPAWDWYYPYHHAPFAQDFKDVGKLNIQFKSGIPFTPFGQLLGVFPAASRIHLPEPLQKLMTDEDSPIIDFYPEDFDIDMDGKKMAWQGVALLPFIDQKRLLDALKSKVELLTADEKRRNKWGDSVMYISGENQLFDMFANDLYGIKPVVELPIDTKLSHGVSGKVRADPKCVPHSTLESPLVSIAECPDLETNSSLSVRYFFPQQLHRHRSQILNGFRPARPRLNEADKDRIRRGDFDTGFGGGRGRGRGRGNYGGGPGRGGSDRDRPPRGNAYSGSHAQPSAPPRNAYGGPPPGYGAGAYGGGGYQSGGGGGGGGYAPQQTAYGGSQPAAAYGGGGYGARGGYGGGGYSQPPRNPYGAPPPPSYGRPPASGYGGGAYGGAGPSGYGGGAYGGGAYGGAGGAPGGRGGYGGNHNNNNNYGGGGRGRGRY</sequence>
<dbReference type="InterPro" id="IPR027073">
    <property type="entry name" value="5_3_exoribonuclease"/>
</dbReference>
<dbReference type="GO" id="GO:0003723">
    <property type="term" value="F:RNA binding"/>
    <property type="evidence" value="ECO:0007669"/>
    <property type="project" value="TreeGrafter"/>
</dbReference>
<gene>
    <name evidence="19" type="primary">RAT1</name>
    <name evidence="19" type="ORF">EHS24_004112</name>
</gene>
<evidence type="ECO:0000256" key="4">
    <source>
        <dbReference type="ARBA" id="ARBA00022552"/>
    </source>
</evidence>
<comment type="caution">
    <text evidence="19">The sequence shown here is derived from an EMBL/GenBank/DDBJ whole genome shotgun (WGS) entry which is preliminary data.</text>
</comment>
<feature type="region of interest" description="Disordered" evidence="17">
    <location>
        <begin position="901"/>
        <end position="982"/>
    </location>
</feature>
<feature type="region of interest" description="Disordered" evidence="17">
    <location>
        <begin position="534"/>
        <end position="630"/>
    </location>
</feature>
<dbReference type="Pfam" id="PF00098">
    <property type="entry name" value="zf-CCHC"/>
    <property type="match status" value="1"/>
</dbReference>
<evidence type="ECO:0000256" key="16">
    <source>
        <dbReference type="PROSITE-ProRule" id="PRU00047"/>
    </source>
</evidence>
<feature type="compositionally biased region" description="Acidic residues" evidence="17">
    <location>
        <begin position="556"/>
        <end position="576"/>
    </location>
</feature>
<dbReference type="PANTHER" id="PTHR12341">
    <property type="entry name" value="5'-&gt;3' EXORIBONUCLEASE"/>
    <property type="match status" value="1"/>
</dbReference>
<evidence type="ECO:0000256" key="1">
    <source>
        <dbReference type="ARBA" id="ARBA00004123"/>
    </source>
</evidence>
<dbReference type="GO" id="GO:0008270">
    <property type="term" value="F:zinc ion binding"/>
    <property type="evidence" value="ECO:0007669"/>
    <property type="project" value="UniProtKB-KW"/>
</dbReference>
<dbReference type="Pfam" id="PF03159">
    <property type="entry name" value="XRN_N"/>
    <property type="match status" value="1"/>
</dbReference>
<comment type="function">
    <text evidence="15">Possesses 5'-&gt;3' exoribonuclease activity. May promote termination of transcription by RNA polymerase II.</text>
</comment>
<keyword evidence="12" id="KW-0539">Nucleus</keyword>
<dbReference type="OrthoDB" id="372487at2759"/>
<keyword evidence="16" id="KW-0862">Zinc</keyword>
<feature type="region of interest" description="Disordered" evidence="17">
    <location>
        <begin position="459"/>
        <end position="489"/>
    </location>
</feature>
<dbReference type="InterPro" id="IPR041412">
    <property type="entry name" value="Xrn1_helical"/>
</dbReference>
<evidence type="ECO:0000256" key="15">
    <source>
        <dbReference type="PIRNR" id="PIRNR037239"/>
    </source>
</evidence>
<dbReference type="FunFam" id="3.40.50.12390:FF:000005">
    <property type="entry name" value="5'-3' exoribonuclease 2"/>
    <property type="match status" value="1"/>
</dbReference>
<evidence type="ECO:0000256" key="9">
    <source>
        <dbReference type="ARBA" id="ARBA00023015"/>
    </source>
</evidence>
<evidence type="ECO:0000313" key="19">
    <source>
        <dbReference type="EMBL" id="RSH85927.1"/>
    </source>
</evidence>
<dbReference type="PROSITE" id="PS50158">
    <property type="entry name" value="ZF_CCHC"/>
    <property type="match status" value="1"/>
</dbReference>
<feature type="compositionally biased region" description="Basic and acidic residues" evidence="17">
    <location>
        <begin position="585"/>
        <end position="596"/>
    </location>
</feature>
<feature type="compositionally biased region" description="Gly residues" evidence="17">
    <location>
        <begin position="928"/>
        <end position="949"/>
    </location>
</feature>
<feature type="compositionally biased region" description="Gly residues" evidence="17">
    <location>
        <begin position="1107"/>
        <end position="1117"/>
    </location>
</feature>
<dbReference type="GO" id="GO:0005634">
    <property type="term" value="C:nucleus"/>
    <property type="evidence" value="ECO:0007669"/>
    <property type="project" value="UniProtKB-SubCell"/>
</dbReference>
<feature type="region of interest" description="Disordered" evidence="17">
    <location>
        <begin position="409"/>
        <end position="438"/>
    </location>
</feature>
<dbReference type="CDD" id="cd18673">
    <property type="entry name" value="PIN_XRN1-2-like"/>
    <property type="match status" value="1"/>
</dbReference>
<feature type="compositionally biased region" description="Acidic residues" evidence="17">
    <location>
        <begin position="597"/>
        <end position="612"/>
    </location>
</feature>
<dbReference type="Gene3D" id="3.40.50.12390">
    <property type="match status" value="2"/>
</dbReference>
<evidence type="ECO:0000256" key="2">
    <source>
        <dbReference type="ARBA" id="ARBA00006994"/>
    </source>
</evidence>
<accession>A0A427Y4C9</accession>
<keyword evidence="11" id="KW-0804">Transcription</keyword>
<dbReference type="PIRSF" id="PIRSF037239">
    <property type="entry name" value="Exonuclease_Xrn2"/>
    <property type="match status" value="1"/>
</dbReference>
<evidence type="ECO:0000256" key="11">
    <source>
        <dbReference type="ARBA" id="ARBA00023163"/>
    </source>
</evidence>
<reference evidence="19 20" key="1">
    <citation type="submission" date="2018-11" db="EMBL/GenBank/DDBJ databases">
        <title>Genome sequence of Apiotrichum porosum DSM 27194.</title>
        <authorList>
            <person name="Aliyu H."/>
            <person name="Gorte O."/>
            <person name="Ochsenreither K."/>
        </authorList>
    </citation>
    <scope>NUCLEOTIDE SEQUENCE [LARGE SCALE GENOMIC DNA]</scope>
    <source>
        <strain evidence="19 20">DSM 27194</strain>
    </source>
</reference>
<keyword evidence="20" id="KW-1185">Reference proteome</keyword>
<proteinExistence type="inferred from homology"/>
<feature type="compositionally biased region" description="Basic and acidic residues" evidence="17">
    <location>
        <begin position="911"/>
        <end position="925"/>
    </location>
</feature>
<comment type="subcellular location">
    <subcellularLocation>
        <location evidence="1">Nucleus</location>
    </subcellularLocation>
</comment>
<dbReference type="FunFam" id="1.25.40.1050:FF:000002">
    <property type="entry name" value="5'-3' exoribonuclease"/>
    <property type="match status" value="1"/>
</dbReference>
<comment type="similarity">
    <text evidence="2 15">Belongs to the 5'-3' exonuclease family. XRN2/RAT1 subfamily.</text>
</comment>
<feature type="region of interest" description="Disordered" evidence="17">
    <location>
        <begin position="1090"/>
        <end position="1117"/>
    </location>
</feature>
<dbReference type="EC" id="3.1.13.-" evidence="15"/>
<dbReference type="Pfam" id="PF17846">
    <property type="entry name" value="XRN_M"/>
    <property type="match status" value="2"/>
</dbReference>
<dbReference type="GeneID" id="39588655"/>
<evidence type="ECO:0000256" key="10">
    <source>
        <dbReference type="ARBA" id="ARBA00023054"/>
    </source>
</evidence>
<keyword evidence="6 15" id="KW-0540">Nuclease</keyword>
<dbReference type="InterPro" id="IPR017151">
    <property type="entry name" value="Xrn2/3/4"/>
</dbReference>
<evidence type="ECO:0000256" key="7">
    <source>
        <dbReference type="ARBA" id="ARBA00022801"/>
    </source>
</evidence>
<dbReference type="AlphaFoldDB" id="A0A427Y4C9"/>
<dbReference type="FunFam" id="3.40.50.12390:FF:000003">
    <property type="entry name" value="5'-3' exoribonuclease"/>
    <property type="match status" value="1"/>
</dbReference>
<keyword evidence="16" id="KW-0863">Zinc-finger</keyword>
<keyword evidence="4" id="KW-0698">rRNA processing</keyword>
<dbReference type="GO" id="GO:0004534">
    <property type="term" value="F:5'-3' RNA exonuclease activity"/>
    <property type="evidence" value="ECO:0007669"/>
    <property type="project" value="UniProtKB-UniRule"/>
</dbReference>
<feature type="compositionally biased region" description="Basic and acidic residues" evidence="17">
    <location>
        <begin position="534"/>
        <end position="555"/>
    </location>
</feature>
<dbReference type="Proteomes" id="UP000279236">
    <property type="component" value="Unassembled WGS sequence"/>
</dbReference>
<feature type="domain" description="CCHC-type" evidence="18">
    <location>
        <begin position="272"/>
        <end position="287"/>
    </location>
</feature>
<keyword evidence="16" id="KW-0479">Metal-binding</keyword>
<keyword evidence="10" id="KW-0175">Coiled coil</keyword>
<name>A0A427Y4C9_9TREE</name>
<dbReference type="SMART" id="SM00343">
    <property type="entry name" value="ZnF_C2HC"/>
    <property type="match status" value="1"/>
</dbReference>
<evidence type="ECO:0000256" key="12">
    <source>
        <dbReference type="ARBA" id="ARBA00023242"/>
    </source>
</evidence>
<evidence type="ECO:0000313" key="20">
    <source>
        <dbReference type="Proteomes" id="UP000279236"/>
    </source>
</evidence>
<keyword evidence="7 15" id="KW-0378">Hydrolase</keyword>
<dbReference type="GO" id="GO:0000956">
    <property type="term" value="P:nuclear-transcribed mRNA catabolic process"/>
    <property type="evidence" value="ECO:0007669"/>
    <property type="project" value="TreeGrafter"/>
</dbReference>
<keyword evidence="3" id="KW-0806">Transcription termination</keyword>
<feature type="region of interest" description="Disordered" evidence="17">
    <location>
        <begin position="1033"/>
        <end position="1066"/>
    </location>
</feature>
<comment type="function">
    <text evidence="13">Possesses 5'-&gt;3' exoribonuclease activity. Required for the processing of nuclear mRNA and rRNA precursors. May promote the termination of transcription by RNA polymerase II. Essential for vegetative cell growth and chromosome segregation.</text>
</comment>
<dbReference type="Gene3D" id="1.25.40.1050">
    <property type="match status" value="1"/>
</dbReference>
<feature type="compositionally biased region" description="Pro residues" evidence="17">
    <location>
        <begin position="1041"/>
        <end position="1054"/>
    </location>
</feature>
<dbReference type="RefSeq" id="XP_028478712.1">
    <property type="nucleotide sequence ID" value="XM_028619740.1"/>
</dbReference>
<keyword evidence="5 15" id="KW-0507">mRNA processing</keyword>
<organism evidence="19 20">
    <name type="scientific">Apiotrichum porosum</name>
    <dbReference type="NCBI Taxonomy" id="105984"/>
    <lineage>
        <taxon>Eukaryota</taxon>
        <taxon>Fungi</taxon>
        <taxon>Dikarya</taxon>
        <taxon>Basidiomycota</taxon>
        <taxon>Agaricomycotina</taxon>
        <taxon>Tremellomycetes</taxon>
        <taxon>Trichosporonales</taxon>
        <taxon>Trichosporonaceae</taxon>
        <taxon>Apiotrichum</taxon>
    </lineage>
</organism>
<dbReference type="EMBL" id="RSCE01000002">
    <property type="protein sequence ID" value="RSH85927.1"/>
    <property type="molecule type" value="Genomic_DNA"/>
</dbReference>
<keyword evidence="9" id="KW-0805">Transcription regulation</keyword>
<dbReference type="GO" id="GO:0006353">
    <property type="term" value="P:DNA-templated transcription termination"/>
    <property type="evidence" value="ECO:0007669"/>
    <property type="project" value="UniProtKB-KW"/>
</dbReference>
<dbReference type="InterPro" id="IPR004859">
    <property type="entry name" value="Xrn1_N"/>
</dbReference>
<dbReference type="STRING" id="105984.A0A427Y4C9"/>
<feature type="compositionally biased region" description="Gly residues" evidence="17">
    <location>
        <begin position="1090"/>
        <end position="1099"/>
    </location>
</feature>
<comment type="subunit">
    <text evidence="14">Interacts with RAI1; the interaction is direct, stabilizes RAT1 protein structure and may stimulate its exoribonuclease activity. The interaction also stimulates RAI1 pyrophosphohydrolase activity, probably by recruiting it to mRNA substrates.</text>
</comment>
<evidence type="ECO:0000256" key="6">
    <source>
        <dbReference type="ARBA" id="ARBA00022722"/>
    </source>
</evidence>